<evidence type="ECO:0000256" key="1">
    <source>
        <dbReference type="ARBA" id="ARBA00022448"/>
    </source>
</evidence>
<dbReference type="EMBL" id="PVEM01000020">
    <property type="protein sequence ID" value="PTD02501.1"/>
    <property type="molecule type" value="Genomic_DNA"/>
</dbReference>
<dbReference type="InterPro" id="IPR039261">
    <property type="entry name" value="FNR_nucleotide-bd"/>
</dbReference>
<comment type="caution">
    <text evidence="4">The sequence shown here is derived from an EMBL/GenBank/DDBJ whole genome shotgun (WGS) entry which is preliminary data.</text>
</comment>
<evidence type="ECO:0000313" key="4">
    <source>
        <dbReference type="EMBL" id="PTD02501.1"/>
    </source>
</evidence>
<evidence type="ECO:0000313" key="5">
    <source>
        <dbReference type="Proteomes" id="UP000241587"/>
    </source>
</evidence>
<reference evidence="4 5" key="1">
    <citation type="submission" date="2018-02" db="EMBL/GenBank/DDBJ databases">
        <title>Fusarium culmorum secondary metabolites in fungal-bacterial-plant interactions.</title>
        <authorList>
            <person name="Schmidt R."/>
        </authorList>
    </citation>
    <scope>NUCLEOTIDE SEQUENCE [LARGE SCALE GENOMIC DNA]</scope>
    <source>
        <strain evidence="4 5">PV</strain>
    </source>
</reference>
<sequence length="170" mass="19140">MATCYCVAGCFCFISVSQLIIIVYRNKAWHEPSPRMVVRQNHGYIEATLNLPRTIRFLPGQYIVVWVPSVSLFESHPSCLVKGSPTNSCAARNLMRRIHRHRVFFSGPHGRSAPVTECKAVVIFAEGNGLSAVLAHVKKLIHHYKTGKGRTKRIHLIWLVHSEGESREAP</sequence>
<dbReference type="PANTHER" id="PTHR32361:SF26">
    <property type="entry name" value="FAD-BINDING 8 DOMAIN-CONTAINING PROTEIN-RELATED"/>
    <property type="match status" value="1"/>
</dbReference>
<evidence type="ECO:0000256" key="2">
    <source>
        <dbReference type="ARBA" id="ARBA00023002"/>
    </source>
</evidence>
<dbReference type="CDD" id="cd06186">
    <property type="entry name" value="NOX_Duox_like_FAD_NADP"/>
    <property type="match status" value="1"/>
</dbReference>
<dbReference type="PANTHER" id="PTHR32361">
    <property type="entry name" value="FERRIC/CUPRIC REDUCTASE TRANSMEMBRANE COMPONENT"/>
    <property type="match status" value="1"/>
</dbReference>
<dbReference type="GO" id="GO:0006826">
    <property type="term" value="P:iron ion transport"/>
    <property type="evidence" value="ECO:0007669"/>
    <property type="project" value="TreeGrafter"/>
</dbReference>
<dbReference type="Gene3D" id="3.40.50.80">
    <property type="entry name" value="Nucleotide-binding domain of ferredoxin-NADP reductase (FNR) module"/>
    <property type="match status" value="1"/>
</dbReference>
<dbReference type="OrthoDB" id="4494341at2759"/>
<dbReference type="GO" id="GO:0006879">
    <property type="term" value="P:intracellular iron ion homeostasis"/>
    <property type="evidence" value="ECO:0007669"/>
    <property type="project" value="TreeGrafter"/>
</dbReference>
<dbReference type="InterPro" id="IPR017938">
    <property type="entry name" value="Riboflavin_synthase-like_b-brl"/>
</dbReference>
<gene>
    <name evidence="4" type="ORF">FCULG_00012978</name>
</gene>
<evidence type="ECO:0000259" key="3">
    <source>
        <dbReference type="Pfam" id="PF08030"/>
    </source>
</evidence>
<keyword evidence="5" id="KW-1185">Reference proteome</keyword>
<accession>A0A2T4GG33</accession>
<proteinExistence type="predicted"/>
<dbReference type="GO" id="GO:0005886">
    <property type="term" value="C:plasma membrane"/>
    <property type="evidence" value="ECO:0007669"/>
    <property type="project" value="TreeGrafter"/>
</dbReference>
<name>A0A2T4GG33_FUSCU</name>
<dbReference type="GO" id="GO:0000293">
    <property type="term" value="F:ferric-chelate reductase activity"/>
    <property type="evidence" value="ECO:0007669"/>
    <property type="project" value="TreeGrafter"/>
</dbReference>
<dbReference type="AlphaFoldDB" id="A0A2T4GG33"/>
<keyword evidence="2" id="KW-0560">Oxidoreductase</keyword>
<feature type="domain" description="Ferric reductase NAD binding" evidence="3">
    <location>
        <begin position="119"/>
        <end position="164"/>
    </location>
</feature>
<protein>
    <recommendedName>
        <fullName evidence="3">Ferric reductase NAD binding domain-containing protein</fullName>
    </recommendedName>
</protein>
<dbReference type="Proteomes" id="UP000241587">
    <property type="component" value="Unassembled WGS sequence"/>
</dbReference>
<dbReference type="InterPro" id="IPR013121">
    <property type="entry name" value="Fe_red_NAD-bd_6"/>
</dbReference>
<dbReference type="Pfam" id="PF08030">
    <property type="entry name" value="NAD_binding_6"/>
    <property type="match status" value="1"/>
</dbReference>
<organism evidence="4 5">
    <name type="scientific">Fusarium culmorum</name>
    <dbReference type="NCBI Taxonomy" id="5516"/>
    <lineage>
        <taxon>Eukaryota</taxon>
        <taxon>Fungi</taxon>
        <taxon>Dikarya</taxon>
        <taxon>Ascomycota</taxon>
        <taxon>Pezizomycotina</taxon>
        <taxon>Sordariomycetes</taxon>
        <taxon>Hypocreomycetidae</taxon>
        <taxon>Hypocreales</taxon>
        <taxon>Nectriaceae</taxon>
        <taxon>Fusarium</taxon>
    </lineage>
</organism>
<dbReference type="SUPFAM" id="SSF63380">
    <property type="entry name" value="Riboflavin synthase domain-like"/>
    <property type="match status" value="1"/>
</dbReference>
<dbReference type="GO" id="GO:0015677">
    <property type="term" value="P:copper ion import"/>
    <property type="evidence" value="ECO:0007669"/>
    <property type="project" value="TreeGrafter"/>
</dbReference>
<dbReference type="InterPro" id="IPR051410">
    <property type="entry name" value="Ferric/Cupric_Reductase"/>
</dbReference>
<dbReference type="OMA" id="YINLWIC"/>
<keyword evidence="1" id="KW-0813">Transport</keyword>